<dbReference type="GO" id="GO:0032267">
    <property type="term" value="F:tRNA(Ile)-lysidine synthase activity"/>
    <property type="evidence" value="ECO:0007669"/>
    <property type="project" value="UniProtKB-EC"/>
</dbReference>
<dbReference type="InterPro" id="IPR012796">
    <property type="entry name" value="Lysidine-tRNA-synth_C"/>
</dbReference>
<dbReference type="PANTHER" id="PTHR43033:SF1">
    <property type="entry name" value="TRNA(ILE)-LYSIDINE SYNTHASE-RELATED"/>
    <property type="match status" value="1"/>
</dbReference>
<feature type="domain" description="Lysidine-tRNA(Ile) synthetase C-terminal" evidence="9">
    <location>
        <begin position="386"/>
        <end position="460"/>
    </location>
</feature>
<gene>
    <name evidence="8" type="primary">tilS</name>
    <name evidence="10" type="ORF">SAMN05216352_11616</name>
</gene>
<keyword evidence="2 8" id="KW-0963">Cytoplasm</keyword>
<comment type="catalytic activity">
    <reaction evidence="7 8">
        <text>cytidine(34) in tRNA(Ile2) + L-lysine + ATP = lysidine(34) in tRNA(Ile2) + AMP + diphosphate + H(+)</text>
        <dbReference type="Rhea" id="RHEA:43744"/>
        <dbReference type="Rhea" id="RHEA-COMP:10625"/>
        <dbReference type="Rhea" id="RHEA-COMP:10670"/>
        <dbReference type="ChEBI" id="CHEBI:15378"/>
        <dbReference type="ChEBI" id="CHEBI:30616"/>
        <dbReference type="ChEBI" id="CHEBI:32551"/>
        <dbReference type="ChEBI" id="CHEBI:33019"/>
        <dbReference type="ChEBI" id="CHEBI:82748"/>
        <dbReference type="ChEBI" id="CHEBI:83665"/>
        <dbReference type="ChEBI" id="CHEBI:456215"/>
        <dbReference type="EC" id="6.3.4.19"/>
    </reaction>
</comment>
<keyword evidence="5 8" id="KW-0547">Nucleotide-binding</keyword>
<comment type="domain">
    <text evidence="8">The N-terminal region contains the highly conserved SGGXDS motif, predicted to be a P-loop motif involved in ATP binding.</text>
</comment>
<dbReference type="STRING" id="930129.SAMN05216352_11616"/>
<dbReference type="SUPFAM" id="SSF52402">
    <property type="entry name" value="Adenine nucleotide alpha hydrolases-like"/>
    <property type="match status" value="1"/>
</dbReference>
<keyword evidence="6 8" id="KW-0067">ATP-binding</keyword>
<keyword evidence="4 8" id="KW-0819">tRNA processing</keyword>
<dbReference type="GO" id="GO:0005737">
    <property type="term" value="C:cytoplasm"/>
    <property type="evidence" value="ECO:0007669"/>
    <property type="project" value="UniProtKB-SubCell"/>
</dbReference>
<accession>A0A1G8PUA0</accession>
<dbReference type="Pfam" id="PF09179">
    <property type="entry name" value="TilS"/>
    <property type="match status" value="1"/>
</dbReference>
<dbReference type="OrthoDB" id="9807403at2"/>
<proteinExistence type="inferred from homology"/>
<organism evidence="10 11">
    <name type="scientific">Alteribacillus bidgolensis</name>
    <dbReference type="NCBI Taxonomy" id="930129"/>
    <lineage>
        <taxon>Bacteria</taxon>
        <taxon>Bacillati</taxon>
        <taxon>Bacillota</taxon>
        <taxon>Bacilli</taxon>
        <taxon>Bacillales</taxon>
        <taxon>Bacillaceae</taxon>
        <taxon>Alteribacillus</taxon>
    </lineage>
</organism>
<dbReference type="Proteomes" id="UP000199017">
    <property type="component" value="Unassembled WGS sequence"/>
</dbReference>
<dbReference type="EC" id="6.3.4.19" evidence="8"/>
<evidence type="ECO:0000259" key="9">
    <source>
        <dbReference type="SMART" id="SM00977"/>
    </source>
</evidence>
<dbReference type="InterPro" id="IPR011063">
    <property type="entry name" value="TilS/TtcA_N"/>
</dbReference>
<evidence type="ECO:0000256" key="3">
    <source>
        <dbReference type="ARBA" id="ARBA00022598"/>
    </source>
</evidence>
<dbReference type="EMBL" id="FNDU01000016">
    <property type="protein sequence ID" value="SDI95795.1"/>
    <property type="molecule type" value="Genomic_DNA"/>
</dbReference>
<dbReference type="InterPro" id="IPR012795">
    <property type="entry name" value="tRNA_Ile_lys_synt_N"/>
</dbReference>
<dbReference type="GO" id="GO:0006400">
    <property type="term" value="P:tRNA modification"/>
    <property type="evidence" value="ECO:0007669"/>
    <property type="project" value="UniProtKB-UniRule"/>
</dbReference>
<dbReference type="PANTHER" id="PTHR43033">
    <property type="entry name" value="TRNA(ILE)-LYSIDINE SYNTHASE-RELATED"/>
    <property type="match status" value="1"/>
</dbReference>
<sequence length="467" mass="54226">MKQIVKQWINERELLKSGNKLLAAVSGGPDSMALLHLLLEFQQEWKLKVAAAHVNHGLREETASEDEKFVRNWCRDKGVPYFSKQVDVKEALEKEGGTVQEQARRLRYNYLETLMSEYKLDVLATGHHADDQMETMLMKQATGRAVLGEAGIASSRLFGDGKLIRPLLCVTKEEILHFCHENNIPFRTDESNSSDKYTRNRFRQSVLPFLKKENKLVHQHFQDFLDWESEERHYIESLAEEEIQRLLLNKNEHSMTISADGLIALPVPLQRRGIHLILKYLCYSKVPELSILHIKQLVHLLHQQHPSFTLDWPGGVKVSRSYNSLRFTINSEDKMEKNRPTRYLNISEKVSYDDITFTAQRTKNIKEWAQRENVFICKEEETTFPLIIRTWKAGDKIHPLGMKGTKKVNRIFIDKKIPQDKRNTWPILTDATGEVLWIPYLKRSSSHVRNLGLETDYVAIQCKGLPQ</sequence>
<reference evidence="10 11" key="1">
    <citation type="submission" date="2016-10" db="EMBL/GenBank/DDBJ databases">
        <authorList>
            <person name="de Groot N.N."/>
        </authorList>
    </citation>
    <scope>NUCLEOTIDE SEQUENCE [LARGE SCALE GENOMIC DNA]</scope>
    <source>
        <strain evidence="11">P4B,CCM 7963,CECT 7998,DSM 25260,IBRC-M 10614,KCTC 13821</strain>
    </source>
</reference>
<feature type="binding site" evidence="8">
    <location>
        <begin position="26"/>
        <end position="31"/>
    </location>
    <ligand>
        <name>ATP</name>
        <dbReference type="ChEBI" id="CHEBI:30616"/>
    </ligand>
</feature>
<dbReference type="GO" id="GO:0005524">
    <property type="term" value="F:ATP binding"/>
    <property type="evidence" value="ECO:0007669"/>
    <property type="project" value="UniProtKB-UniRule"/>
</dbReference>
<dbReference type="CDD" id="cd01992">
    <property type="entry name" value="TilS_N"/>
    <property type="match status" value="1"/>
</dbReference>
<dbReference type="SUPFAM" id="SSF56037">
    <property type="entry name" value="PheT/TilS domain"/>
    <property type="match status" value="1"/>
</dbReference>
<evidence type="ECO:0000313" key="11">
    <source>
        <dbReference type="Proteomes" id="UP000199017"/>
    </source>
</evidence>
<dbReference type="RefSeq" id="WP_091587489.1">
    <property type="nucleotide sequence ID" value="NZ_FNDU01000016.1"/>
</dbReference>
<dbReference type="HAMAP" id="MF_01161">
    <property type="entry name" value="tRNA_Ile_lys_synt"/>
    <property type="match status" value="1"/>
</dbReference>
<dbReference type="InterPro" id="IPR015262">
    <property type="entry name" value="tRNA_Ile_lys_synt_subst-bd"/>
</dbReference>
<evidence type="ECO:0000256" key="4">
    <source>
        <dbReference type="ARBA" id="ARBA00022694"/>
    </source>
</evidence>
<comment type="similarity">
    <text evidence="8">Belongs to the tRNA(Ile)-lysidine synthase family.</text>
</comment>
<name>A0A1G8PUA0_9BACI</name>
<dbReference type="InterPro" id="IPR014729">
    <property type="entry name" value="Rossmann-like_a/b/a_fold"/>
</dbReference>
<dbReference type="NCBIfam" id="TIGR02432">
    <property type="entry name" value="lysidine_TilS_N"/>
    <property type="match status" value="1"/>
</dbReference>
<evidence type="ECO:0000256" key="2">
    <source>
        <dbReference type="ARBA" id="ARBA00022490"/>
    </source>
</evidence>
<keyword evidence="3 8" id="KW-0436">Ligase</keyword>
<evidence type="ECO:0000256" key="1">
    <source>
        <dbReference type="ARBA" id="ARBA00004496"/>
    </source>
</evidence>
<dbReference type="InterPro" id="IPR012094">
    <property type="entry name" value="tRNA_Ile_lys_synt"/>
</dbReference>
<dbReference type="NCBIfam" id="TIGR02433">
    <property type="entry name" value="lysidine_TilS_C"/>
    <property type="match status" value="1"/>
</dbReference>
<dbReference type="Pfam" id="PF11734">
    <property type="entry name" value="TilS_C"/>
    <property type="match status" value="1"/>
</dbReference>
<dbReference type="Gene3D" id="3.40.50.620">
    <property type="entry name" value="HUPs"/>
    <property type="match status" value="1"/>
</dbReference>
<evidence type="ECO:0000256" key="5">
    <source>
        <dbReference type="ARBA" id="ARBA00022741"/>
    </source>
</evidence>
<evidence type="ECO:0000256" key="6">
    <source>
        <dbReference type="ARBA" id="ARBA00022840"/>
    </source>
</evidence>
<dbReference type="SUPFAM" id="SSF82829">
    <property type="entry name" value="MesJ substrate recognition domain-like"/>
    <property type="match status" value="1"/>
</dbReference>
<evidence type="ECO:0000313" key="10">
    <source>
        <dbReference type="EMBL" id="SDI95795.1"/>
    </source>
</evidence>
<dbReference type="SMART" id="SM00977">
    <property type="entry name" value="TilS_C"/>
    <property type="match status" value="1"/>
</dbReference>
<keyword evidence="11" id="KW-1185">Reference proteome</keyword>
<evidence type="ECO:0000256" key="7">
    <source>
        <dbReference type="ARBA" id="ARBA00048539"/>
    </source>
</evidence>
<dbReference type="AlphaFoldDB" id="A0A1G8PUA0"/>
<dbReference type="Pfam" id="PF01171">
    <property type="entry name" value="ATP_bind_3"/>
    <property type="match status" value="1"/>
</dbReference>
<comment type="subcellular location">
    <subcellularLocation>
        <location evidence="1 8">Cytoplasm</location>
    </subcellularLocation>
</comment>
<protein>
    <recommendedName>
        <fullName evidence="8">tRNA(Ile)-lysidine synthase</fullName>
        <ecNumber evidence="8">6.3.4.19</ecNumber>
    </recommendedName>
    <alternativeName>
        <fullName evidence="8">tRNA(Ile)-2-lysyl-cytidine synthase</fullName>
    </alternativeName>
    <alternativeName>
        <fullName evidence="8">tRNA(Ile)-lysidine synthetase</fullName>
    </alternativeName>
</protein>
<comment type="function">
    <text evidence="8">Ligates lysine onto the cytidine present at position 34 of the AUA codon-specific tRNA(Ile) that contains the anticodon CAU, in an ATP-dependent manner. Cytidine is converted to lysidine, thus changing the amino acid specificity of the tRNA from methionine to isoleucine.</text>
</comment>
<dbReference type="Gene3D" id="3.30.465.60">
    <property type="match status" value="1"/>
</dbReference>
<evidence type="ECO:0000256" key="8">
    <source>
        <dbReference type="HAMAP-Rule" id="MF_01161"/>
    </source>
</evidence>